<feature type="region of interest" description="Disordered" evidence="3">
    <location>
        <begin position="18"/>
        <end position="54"/>
    </location>
</feature>
<keyword evidence="2" id="KW-0040">ANK repeat</keyword>
<organism evidence="4 5">
    <name type="scientific">Phytophthora fragariaefolia</name>
    <dbReference type="NCBI Taxonomy" id="1490495"/>
    <lineage>
        <taxon>Eukaryota</taxon>
        <taxon>Sar</taxon>
        <taxon>Stramenopiles</taxon>
        <taxon>Oomycota</taxon>
        <taxon>Peronosporomycetes</taxon>
        <taxon>Peronosporales</taxon>
        <taxon>Peronosporaceae</taxon>
        <taxon>Phytophthora</taxon>
    </lineage>
</organism>
<evidence type="ECO:0000256" key="3">
    <source>
        <dbReference type="SAM" id="MobiDB-lite"/>
    </source>
</evidence>
<dbReference type="Gene3D" id="1.25.40.20">
    <property type="entry name" value="Ankyrin repeat-containing domain"/>
    <property type="match status" value="1"/>
</dbReference>
<dbReference type="Pfam" id="PF12796">
    <property type="entry name" value="Ank_2"/>
    <property type="match status" value="1"/>
</dbReference>
<evidence type="ECO:0000313" key="5">
    <source>
        <dbReference type="Proteomes" id="UP001165121"/>
    </source>
</evidence>
<sequence length="1271" mass="141444">MDDLTTFLNSVESTARKILKQQNRKQQQQAARDRVALAKASSQNAAETDHGAPTREELRVMYAAGGSLIITAPTPAATSNQQQAAKPPRSPSRSEHSSEVADDGSLPRLPPPRSPVASVPPESIYSPLHLPAINRKGKPGNNAPGRRASALKLLESPLYKSLTKLRADPGGFGVPAGTPPGQKLKKALHEVDNVALLLRKMGLHDPTGAGTPAHRADHAADKRMCNACWAKPDKITGCEHHPRVFPKGRSAKSIEGDALALLTSMELQGPTSWLSGDLYVKYRSEKDREALWFAFVELKKQQQEIEERGSANAKEQASLAVIPIVTRHPICALFETLQNLENLRTQAETRKRNLTKTFIFDVNHIWLTNLDHFNHRPTRHRIVDRATENESEPIDPESHSLTGRRDEQAIREGYSQIQSISSARALKQAVSIGGGPSYYGKLPTSGSQATLMTSASTRRRKLSSKGGPPYRPLSLLVCGRWDPENQPNVLERVPGVTLVGERPVLWWRYEPDHEVSKEGIAAPEYTKAVALFARNSVLSSSNSILVMLVLALDAPILSPLWFAWHIGSKMPPPELEAAFYALSEAETNFGRIMAFVSPCLRTLLSTRLESILDDLLPGTITLLNDAAQEEDHWLQLLELPSAHVGHRRGWSEFTDRHNFRQWFLLAQGRTMPPRYDVVAQYCSVTTAHPNASGVCGRYCWHEINPVEIQLCRRRVEKDILYVIQNHLTSGPNDPTYFSVAMSHEIMVDVLGARLSSYLAMVAEREARAAYEKKLYEIEQKLEAGRLVLEAKRQEQKRLDQELEAAAAQAETRSKGGLNSATEEAIEQEWEHRLVGSTVLEQQGLWEMRELTVDDSGVVFYHSLNPGLPVTRRFLWDPPEEWEKNDEKDDGEVFKPPTTYRSTFSAVSKASATSSAVSAITAKQRANTEAQAALMQALLDDEQFLQQLKTKLGLSSRSRPTSRATTRTGRRSLIFEDEEVDENDARQVDLNDEMAALMGEGMDRSKSALVAAKMAKLQLQLVQPTRAKAAQPACKRGEGWKRLKTSRLPPNFARSVYKAHTEGPRSSFINQTNHATPVGMLDPADCSPYEPPEFIPELRAHFVPRPSEDLQEKKTQWAEFLRAQQASGTPSTIIRRGAVAKNEGEPSDDMFEPEPSQQNETKEQREARALLCARNNNIEGGVDVNTRDNHGNTLFILVCQQGNKRLAKFLLRRRADMNLHNLNGNTALHYLYAYKHEEVAEYLKSKGAVDTTQNAAGLTCYEGLSPSDVDSI</sequence>
<dbReference type="Proteomes" id="UP001165121">
    <property type="component" value="Unassembled WGS sequence"/>
</dbReference>
<dbReference type="InterPro" id="IPR036770">
    <property type="entry name" value="Ankyrin_rpt-contain_sf"/>
</dbReference>
<feature type="region of interest" description="Disordered" evidence="3">
    <location>
        <begin position="74"/>
        <end position="146"/>
    </location>
</feature>
<dbReference type="GO" id="GO:0000062">
    <property type="term" value="F:fatty-acyl-CoA binding"/>
    <property type="evidence" value="ECO:0007669"/>
    <property type="project" value="TreeGrafter"/>
</dbReference>
<dbReference type="PANTHER" id="PTHR24119:SF0">
    <property type="entry name" value="ACYL-COA-BINDING DOMAIN-CONTAINING PROTEIN 6"/>
    <property type="match status" value="1"/>
</dbReference>
<dbReference type="SMART" id="SM00248">
    <property type="entry name" value="ANK"/>
    <property type="match status" value="2"/>
</dbReference>
<proteinExistence type="predicted"/>
<feature type="region of interest" description="Disordered" evidence="3">
    <location>
        <begin position="803"/>
        <end position="822"/>
    </location>
</feature>
<name>A0A9W7D0R4_9STRA</name>
<dbReference type="OrthoDB" id="341259at2759"/>
<keyword evidence="1" id="KW-0446">Lipid-binding</keyword>
<dbReference type="SUPFAM" id="SSF48403">
    <property type="entry name" value="Ankyrin repeat"/>
    <property type="match status" value="1"/>
</dbReference>
<feature type="region of interest" description="Disordered" evidence="3">
    <location>
        <begin position="1141"/>
        <end position="1163"/>
    </location>
</feature>
<dbReference type="AlphaFoldDB" id="A0A9W7D0R4"/>
<feature type="repeat" description="ANK" evidence="2">
    <location>
        <begin position="1189"/>
        <end position="1221"/>
    </location>
</feature>
<dbReference type="InterPro" id="IPR002110">
    <property type="entry name" value="Ankyrin_rpt"/>
</dbReference>
<protein>
    <submittedName>
        <fullName evidence="4">Unnamed protein product</fullName>
    </submittedName>
</protein>
<evidence type="ECO:0000256" key="1">
    <source>
        <dbReference type="ARBA" id="ARBA00023121"/>
    </source>
</evidence>
<evidence type="ECO:0000313" key="4">
    <source>
        <dbReference type="EMBL" id="GMF50837.1"/>
    </source>
</evidence>
<evidence type="ECO:0000256" key="2">
    <source>
        <dbReference type="PROSITE-ProRule" id="PRU00023"/>
    </source>
</evidence>
<dbReference type="EMBL" id="BSXT01002779">
    <property type="protein sequence ID" value="GMF50837.1"/>
    <property type="molecule type" value="Genomic_DNA"/>
</dbReference>
<dbReference type="PANTHER" id="PTHR24119">
    <property type="entry name" value="ACYL-COA-BINDING DOMAIN-CONTAINING PROTEIN 6"/>
    <property type="match status" value="1"/>
</dbReference>
<accession>A0A9W7D0R4</accession>
<dbReference type="PROSITE" id="PS50088">
    <property type="entry name" value="ANK_REPEAT"/>
    <property type="match status" value="1"/>
</dbReference>
<feature type="region of interest" description="Disordered" evidence="3">
    <location>
        <begin position="386"/>
        <end position="406"/>
    </location>
</feature>
<gene>
    <name evidence="4" type="ORF">Pfra01_002037400</name>
</gene>
<reference evidence="4" key="1">
    <citation type="submission" date="2023-04" db="EMBL/GenBank/DDBJ databases">
        <title>Phytophthora fragariaefolia NBRC 109709.</title>
        <authorList>
            <person name="Ichikawa N."/>
            <person name="Sato H."/>
            <person name="Tonouchi N."/>
        </authorList>
    </citation>
    <scope>NUCLEOTIDE SEQUENCE</scope>
    <source>
        <strain evidence="4">NBRC 109709</strain>
    </source>
</reference>
<comment type="caution">
    <text evidence="4">The sequence shown here is derived from an EMBL/GenBank/DDBJ whole genome shotgun (WGS) entry which is preliminary data.</text>
</comment>
<keyword evidence="5" id="KW-1185">Reference proteome</keyword>